<dbReference type="EMBL" id="AP023092">
    <property type="protein sequence ID" value="BCE34417.1"/>
    <property type="molecule type" value="Genomic_DNA"/>
</dbReference>
<evidence type="ECO:0000313" key="4">
    <source>
        <dbReference type="EMBL" id="BCE51923.1"/>
    </source>
</evidence>
<dbReference type="EMBL" id="AP023097">
    <property type="protein sequence ID" value="BCE78006.1"/>
    <property type="molecule type" value="Genomic_DNA"/>
</dbReference>
<reference evidence="2" key="3">
    <citation type="submission" date="2020-05" db="EMBL/GenBank/DDBJ databases">
        <title>Complete genome sequence of Bradyrhizobium diazoefficiens XF2 isolated from soybean nodule.</title>
        <authorList>
            <person name="Noda R."/>
            <person name="Kakizaki K."/>
            <person name="Minamisawa K."/>
        </authorList>
    </citation>
    <scope>NUCLEOTIDE SEQUENCE</scope>
    <source>
        <strain evidence="2">XF2</strain>
    </source>
</reference>
<reference evidence="1" key="1">
    <citation type="submission" date="2020-05" db="EMBL/GenBank/DDBJ databases">
        <title>Complete genome sequence of Bradyrhizobium diazoefficiens XF1 isolated from soybean nodule.</title>
        <authorList>
            <person name="Noda R."/>
            <person name="Kakizaki K."/>
            <person name="Minamisawa K."/>
        </authorList>
    </citation>
    <scope>NUCLEOTIDE SEQUENCE</scope>
    <source>
        <strain evidence="1">XF1</strain>
    </source>
</reference>
<name>A0A810BM77_9BRAD</name>
<accession>A0A810BM77</accession>
<evidence type="ECO:0000313" key="9">
    <source>
        <dbReference type="EMBL" id="BCE95417.1"/>
    </source>
</evidence>
<dbReference type="EMBL" id="AP023093">
    <property type="protein sequence ID" value="BCE43079.1"/>
    <property type="molecule type" value="Genomic_DNA"/>
</dbReference>
<dbReference type="EMBL" id="AP023091">
    <property type="protein sequence ID" value="BCE25665.1"/>
    <property type="molecule type" value="Genomic_DNA"/>
</dbReference>
<dbReference type="EMBL" id="AP023096">
    <property type="protein sequence ID" value="BCE69341.1"/>
    <property type="molecule type" value="Genomic_DNA"/>
</dbReference>
<evidence type="ECO:0000313" key="8">
    <source>
        <dbReference type="EMBL" id="BCE86625.1"/>
    </source>
</evidence>
<evidence type="ECO:0000313" key="2">
    <source>
        <dbReference type="EMBL" id="BCE34417.1"/>
    </source>
</evidence>
<reference evidence="6" key="7">
    <citation type="submission" date="2020-05" db="EMBL/GenBank/DDBJ databases">
        <title>Complete genome sequence of Bradyrhizobium diazoefficiens XF6 isolated from soybean nodule.</title>
        <authorList>
            <person name="Noda R."/>
            <person name="Kakizaki K."/>
            <person name="Minamisawa K."/>
        </authorList>
    </citation>
    <scope>NUCLEOTIDE SEQUENCE</scope>
    <source>
        <strain evidence="6">XF6</strain>
    </source>
</reference>
<evidence type="ECO:0000313" key="6">
    <source>
        <dbReference type="EMBL" id="BCE69341.1"/>
    </source>
</evidence>
<evidence type="ECO:0000313" key="1">
    <source>
        <dbReference type="EMBL" id="BCE25665.1"/>
    </source>
</evidence>
<gene>
    <name evidence="9" type="ORF">XF10B_82150</name>
    <name evidence="1" type="ORF">XF1B_83460</name>
    <name evidence="2" type="ORF">XF2B_81860</name>
    <name evidence="3" type="ORF">XF3B_81100</name>
    <name evidence="4" type="ORF">XF4B_82720</name>
    <name evidence="5" type="ORF">XF5B_81690</name>
    <name evidence="6" type="ORF">XF6B_81400</name>
    <name evidence="7" type="ORF">XF8B_81170</name>
    <name evidence="8" type="ORF">XF9B_80460</name>
</gene>
<protein>
    <submittedName>
        <fullName evidence="7">Uncharacterized protein</fullName>
    </submittedName>
</protein>
<organism evidence="7">
    <name type="scientific">Bradyrhizobium diazoefficiens</name>
    <dbReference type="NCBI Taxonomy" id="1355477"/>
    <lineage>
        <taxon>Bacteria</taxon>
        <taxon>Pseudomonadati</taxon>
        <taxon>Pseudomonadota</taxon>
        <taxon>Alphaproteobacteria</taxon>
        <taxon>Hyphomicrobiales</taxon>
        <taxon>Nitrobacteraceae</taxon>
        <taxon>Bradyrhizobium</taxon>
    </lineage>
</organism>
<reference evidence="7" key="8">
    <citation type="submission" date="2020-05" db="EMBL/GenBank/DDBJ databases">
        <title>Complete genome sequence of Bradyrhizobium diazoefficiens XF8 isolated from soybean nodule.</title>
        <authorList>
            <person name="Noda R."/>
            <person name="Kakizaki K."/>
            <person name="Minamisawa K."/>
        </authorList>
    </citation>
    <scope>NUCLEOTIDE SEQUENCE</scope>
    <source>
        <strain evidence="7">XF8</strain>
    </source>
</reference>
<reference evidence="4" key="5">
    <citation type="submission" date="2020-05" db="EMBL/GenBank/DDBJ databases">
        <title>Complete genome sequence of Bradyrhizobium diazoefficiens XF4 isolated from soybean nodule.</title>
        <authorList>
            <person name="Noda R."/>
            <person name="Kakizaki K."/>
            <person name="Minamisawa K."/>
        </authorList>
    </citation>
    <scope>NUCLEOTIDE SEQUENCE</scope>
    <source>
        <strain evidence="4">XF4</strain>
    </source>
</reference>
<evidence type="ECO:0000313" key="7">
    <source>
        <dbReference type="EMBL" id="BCE78006.1"/>
    </source>
</evidence>
<reference evidence="5" key="6">
    <citation type="submission" date="2020-05" db="EMBL/GenBank/DDBJ databases">
        <title>Complete genome sequence of Bradyrhizobium diazoefficiens XF5 isolated from soybean nodule.</title>
        <authorList>
            <person name="Noda R."/>
            <person name="Kakizaki K."/>
            <person name="Minamisawa K."/>
        </authorList>
    </citation>
    <scope>NUCLEOTIDE SEQUENCE</scope>
    <source>
        <strain evidence="5">XF5</strain>
    </source>
</reference>
<evidence type="ECO:0000313" key="5">
    <source>
        <dbReference type="EMBL" id="BCE60657.1"/>
    </source>
</evidence>
<dbReference type="EMBL" id="AP023098">
    <property type="protein sequence ID" value="BCE86625.1"/>
    <property type="molecule type" value="Genomic_DNA"/>
</dbReference>
<evidence type="ECO:0000313" key="3">
    <source>
        <dbReference type="EMBL" id="BCE43079.1"/>
    </source>
</evidence>
<reference evidence="8" key="9">
    <citation type="submission" date="2020-05" db="EMBL/GenBank/DDBJ databases">
        <title>Complete genome sequence of Bradyrhizobium diazoefficiens XF9 isolated from soybean nodule.</title>
        <authorList>
            <person name="Noda R."/>
            <person name="Kakizaki K."/>
            <person name="Minamisawa K."/>
        </authorList>
    </citation>
    <scope>NUCLEOTIDE SEQUENCE</scope>
    <source>
        <strain evidence="8">XF9</strain>
    </source>
</reference>
<proteinExistence type="predicted"/>
<dbReference type="EMBL" id="AP023094">
    <property type="protein sequence ID" value="BCE51923.1"/>
    <property type="molecule type" value="Genomic_DNA"/>
</dbReference>
<reference evidence="3" key="4">
    <citation type="submission" date="2020-05" db="EMBL/GenBank/DDBJ databases">
        <title>Complete genome sequence of Bradyrhizobium diazoefficiens XF3 isolated from soybean nodule.</title>
        <authorList>
            <person name="Noda R."/>
            <person name="Kakizaki K."/>
            <person name="Minamisawa K."/>
        </authorList>
    </citation>
    <scope>NUCLEOTIDE SEQUENCE</scope>
    <source>
        <strain evidence="3">XF3</strain>
    </source>
</reference>
<dbReference type="EMBL" id="AP023095">
    <property type="protein sequence ID" value="BCE60657.1"/>
    <property type="molecule type" value="Genomic_DNA"/>
</dbReference>
<dbReference type="EMBL" id="AP023099">
    <property type="protein sequence ID" value="BCE95417.1"/>
    <property type="molecule type" value="Genomic_DNA"/>
</dbReference>
<reference evidence="9" key="2">
    <citation type="submission" date="2020-05" db="EMBL/GenBank/DDBJ databases">
        <title>Complete genome sequence of Bradyrhizobium diazoefficiens XF10 isolated from soybean nodule.</title>
        <authorList>
            <person name="Noda R."/>
            <person name="Kakizaki K."/>
            <person name="Minamisawa K."/>
        </authorList>
    </citation>
    <scope>NUCLEOTIDE SEQUENCE</scope>
    <source>
        <strain evidence="9">XF10</strain>
    </source>
</reference>
<dbReference type="AlphaFoldDB" id="A0A810BM77"/>
<sequence>MIVAAFGENIEGAELHFVVALARVKCVEIGDAIDAEHDCFAIEDEMLLADLARGLDDPRIATGPVVPAARDQAYPVALALKAKTVAVILYFMKPIRPARDGHTSAGKAKLK</sequence>